<feature type="domain" description="Alkaline proteinase inhibitor/ Outer membrane lipoprotein Omp19" evidence="3">
    <location>
        <begin position="40"/>
        <end position="128"/>
    </location>
</feature>
<keyword evidence="1 2" id="KW-0732">Signal</keyword>
<dbReference type="AlphaFoldDB" id="A0A348FWE7"/>
<name>A0A348FWE7_9HYPH</name>
<dbReference type="InterPro" id="IPR016085">
    <property type="entry name" value="Protease_inh_B-barrel_dom"/>
</dbReference>
<dbReference type="KEGG" id="blag:BLTE_03150"/>
<feature type="chain" id="PRO_5017054715" description="Alkaline proteinase inhibitor/ Outer membrane lipoprotein Omp19 domain-containing protein" evidence="2">
    <location>
        <begin position="19"/>
        <end position="239"/>
    </location>
</feature>
<evidence type="ECO:0000256" key="1">
    <source>
        <dbReference type="ARBA" id="ARBA00022729"/>
    </source>
</evidence>
<feature type="signal peptide" evidence="2">
    <location>
        <begin position="1"/>
        <end position="18"/>
    </location>
</feature>
<evidence type="ECO:0000313" key="5">
    <source>
        <dbReference type="Proteomes" id="UP000266934"/>
    </source>
</evidence>
<evidence type="ECO:0000313" key="4">
    <source>
        <dbReference type="EMBL" id="BBF91630.1"/>
    </source>
</evidence>
<evidence type="ECO:0000259" key="3">
    <source>
        <dbReference type="Pfam" id="PF02974"/>
    </source>
</evidence>
<proteinExistence type="predicted"/>
<feature type="domain" description="Alkaline proteinase inhibitor/ Outer membrane lipoprotein Omp19" evidence="3">
    <location>
        <begin position="146"/>
        <end position="239"/>
    </location>
</feature>
<dbReference type="Proteomes" id="UP000266934">
    <property type="component" value="Chromosome"/>
</dbReference>
<evidence type="ECO:0000256" key="2">
    <source>
        <dbReference type="SAM" id="SignalP"/>
    </source>
</evidence>
<dbReference type="Gene3D" id="2.40.128.10">
    <property type="match status" value="2"/>
</dbReference>
<gene>
    <name evidence="4" type="ORF">BLTE_03150</name>
</gene>
<dbReference type="EMBL" id="AP018907">
    <property type="protein sequence ID" value="BBF91630.1"/>
    <property type="molecule type" value="Genomic_DNA"/>
</dbReference>
<dbReference type="RefSeq" id="WP_126396987.1">
    <property type="nucleotide sequence ID" value="NZ_AP018907.1"/>
</dbReference>
<protein>
    <recommendedName>
        <fullName evidence="3">Alkaline proteinase inhibitor/ Outer membrane lipoprotein Omp19 domain-containing protein</fullName>
    </recommendedName>
</protein>
<dbReference type="SUPFAM" id="SSF50882">
    <property type="entry name" value="beta-Barrel protease inhibitors"/>
    <property type="match status" value="2"/>
</dbReference>
<reference evidence="4 5" key="1">
    <citation type="submission" date="2018-08" db="EMBL/GenBank/DDBJ databases">
        <title>Complete genome sequencing of Blastochloris tepida GI.</title>
        <authorList>
            <person name="Tsukatani Y."/>
            <person name="Mori H."/>
        </authorList>
    </citation>
    <scope>NUCLEOTIDE SEQUENCE [LARGE SCALE GENOMIC DNA]</scope>
    <source>
        <strain evidence="4 5">GI</strain>
    </source>
</reference>
<dbReference type="InterPro" id="IPR021140">
    <property type="entry name" value="Inh/Omp19"/>
</dbReference>
<dbReference type="GO" id="GO:0004866">
    <property type="term" value="F:endopeptidase inhibitor activity"/>
    <property type="evidence" value="ECO:0007669"/>
    <property type="project" value="InterPro"/>
</dbReference>
<organism evidence="4 5">
    <name type="scientific">Blastochloris tepida</name>
    <dbReference type="NCBI Taxonomy" id="2233851"/>
    <lineage>
        <taxon>Bacteria</taxon>
        <taxon>Pseudomonadati</taxon>
        <taxon>Pseudomonadota</taxon>
        <taxon>Alphaproteobacteria</taxon>
        <taxon>Hyphomicrobiales</taxon>
        <taxon>Blastochloridaceae</taxon>
        <taxon>Blastochloris</taxon>
    </lineage>
</organism>
<sequence length="239" mass="25575">MRAFLLLLALSLASPTAAETAKPPKVPEAAPVMKVPDEVRDLAGAFEITDAESTRRCAMTLDIRVQNGGFGLAFDKPACSAAMPFLTTVTAWALGPAGAIRLIDGAGRTVAEFGETEDGLFEMARSGEGIFFLARAGGSEPPGPVPADLAGTWSFARQPDRPICKVTLTEEPAAADTFKLSLATGCDQTITSFAPVSWRIERADVVILSSRGDQLRFEQTEDNVWRKVPEGNRPLLLIR</sequence>
<dbReference type="OrthoDB" id="8446360at2"/>
<dbReference type="Pfam" id="PF02974">
    <property type="entry name" value="Inh"/>
    <property type="match status" value="2"/>
</dbReference>
<keyword evidence="5" id="KW-1185">Reference proteome</keyword>
<accession>A0A348FWE7</accession>